<reference evidence="5 6" key="1">
    <citation type="submission" date="2017-12" db="EMBL/GenBank/DDBJ databases">
        <title>The genome sequence of Caulobacter sp. 410.</title>
        <authorList>
            <person name="Gao J."/>
            <person name="Mao X."/>
            <person name="Sun J."/>
        </authorList>
    </citation>
    <scope>NUCLEOTIDE SEQUENCE [LARGE SCALE GENOMIC DNA]</scope>
    <source>
        <strain evidence="5 6">410</strain>
    </source>
</reference>
<comment type="similarity">
    <text evidence="1">Belongs to the 'GDSL' lipolytic enzyme family.</text>
</comment>
<name>A0A2N5DL69_9CAUL</name>
<dbReference type="PANTHER" id="PTHR43695">
    <property type="entry name" value="PUTATIVE (AFU_ORTHOLOGUE AFUA_2G17250)-RELATED"/>
    <property type="match status" value="1"/>
</dbReference>
<dbReference type="Gene3D" id="3.40.50.1110">
    <property type="entry name" value="SGNH hydrolase"/>
    <property type="match status" value="1"/>
</dbReference>
<evidence type="ECO:0000259" key="4">
    <source>
        <dbReference type="Pfam" id="PF13472"/>
    </source>
</evidence>
<dbReference type="AlphaFoldDB" id="A0A2N5DL69"/>
<dbReference type="InterPro" id="IPR013830">
    <property type="entry name" value="SGNH_hydro"/>
</dbReference>
<keyword evidence="3" id="KW-0732">Signal</keyword>
<feature type="signal peptide" evidence="3">
    <location>
        <begin position="1"/>
        <end position="21"/>
    </location>
</feature>
<dbReference type="SUPFAM" id="SSF52266">
    <property type="entry name" value="SGNH hydrolase"/>
    <property type="match status" value="1"/>
</dbReference>
<feature type="chain" id="PRO_5014730118" evidence="3">
    <location>
        <begin position="22"/>
        <end position="264"/>
    </location>
</feature>
<protein>
    <submittedName>
        <fullName evidence="5">G-D-S-L family lipolytic protein</fullName>
    </submittedName>
</protein>
<evidence type="ECO:0000313" key="5">
    <source>
        <dbReference type="EMBL" id="PLR26808.1"/>
    </source>
</evidence>
<evidence type="ECO:0000313" key="6">
    <source>
        <dbReference type="Proteomes" id="UP000234479"/>
    </source>
</evidence>
<dbReference type="InterPro" id="IPR036514">
    <property type="entry name" value="SGNH_hydro_sf"/>
</dbReference>
<dbReference type="PANTHER" id="PTHR43695:SF1">
    <property type="entry name" value="RHAMNOGALACTURONAN ACETYLESTERASE"/>
    <property type="match status" value="1"/>
</dbReference>
<dbReference type="Pfam" id="PF13472">
    <property type="entry name" value="Lipase_GDSL_2"/>
    <property type="match status" value="1"/>
</dbReference>
<proteinExistence type="inferred from homology"/>
<keyword evidence="6" id="KW-1185">Reference proteome</keyword>
<evidence type="ECO:0000256" key="2">
    <source>
        <dbReference type="ARBA" id="ARBA00022801"/>
    </source>
</evidence>
<accession>A0A2N5DL69</accession>
<dbReference type="GO" id="GO:0016788">
    <property type="term" value="F:hydrolase activity, acting on ester bonds"/>
    <property type="evidence" value="ECO:0007669"/>
    <property type="project" value="UniProtKB-ARBA"/>
</dbReference>
<keyword evidence="2" id="KW-0378">Hydrolase</keyword>
<dbReference type="CDD" id="cd01821">
    <property type="entry name" value="Rhamnogalacturan_acetylesterase_like"/>
    <property type="match status" value="1"/>
</dbReference>
<comment type="caution">
    <text evidence="5">The sequence shown here is derived from an EMBL/GenBank/DDBJ whole genome shotgun (WGS) entry which is preliminary data.</text>
</comment>
<dbReference type="EMBL" id="PJRS01000017">
    <property type="protein sequence ID" value="PLR26808.1"/>
    <property type="molecule type" value="Genomic_DNA"/>
</dbReference>
<dbReference type="RefSeq" id="WP_101717589.1">
    <property type="nucleotide sequence ID" value="NZ_PJRS01000017.1"/>
</dbReference>
<gene>
    <name evidence="5" type="ORF">SGCZBJ_08580</name>
</gene>
<evidence type="ECO:0000256" key="3">
    <source>
        <dbReference type="SAM" id="SignalP"/>
    </source>
</evidence>
<evidence type="ECO:0000256" key="1">
    <source>
        <dbReference type="ARBA" id="ARBA00008668"/>
    </source>
</evidence>
<sequence length="264" mass="27958">MKIAAALALALVIGAAPAALADPNRIVIASDSTAADYSARSFPQMGWGMVLKCSLKPDAQIVNLARGGRSTKTFQEEGLWSVLMAQLKPDDTVLIQFGHNDADTKKIVRFTDPNGAYADNLRRFVADVRTAGAKPVLITPIAKLIFKDGQIQDTHGPYSATVRRVAAETKTPLIDLDKESQAKLQAMGEAEGAKRFMIYSAADKIASHPEGINDTTHPNELGARMAAGIVAKGLKGAKVPASKLVLRGEADASARGEPTCAARP</sequence>
<dbReference type="InterPro" id="IPR037459">
    <property type="entry name" value="RhgT-like"/>
</dbReference>
<dbReference type="Proteomes" id="UP000234479">
    <property type="component" value="Unassembled WGS sequence"/>
</dbReference>
<organism evidence="5 6">
    <name type="scientific">Caulobacter zeae</name>
    <dbReference type="NCBI Taxonomy" id="2055137"/>
    <lineage>
        <taxon>Bacteria</taxon>
        <taxon>Pseudomonadati</taxon>
        <taxon>Pseudomonadota</taxon>
        <taxon>Alphaproteobacteria</taxon>
        <taxon>Caulobacterales</taxon>
        <taxon>Caulobacteraceae</taxon>
        <taxon>Caulobacter</taxon>
    </lineage>
</organism>
<dbReference type="OrthoDB" id="191551at2"/>
<feature type="domain" description="SGNH hydrolase-type esterase" evidence="4">
    <location>
        <begin position="31"/>
        <end position="224"/>
    </location>
</feature>